<organism evidence="1 2">
    <name type="scientific">Manduca sexta</name>
    <name type="common">Tobacco hawkmoth</name>
    <name type="synonym">Tobacco hornworm</name>
    <dbReference type="NCBI Taxonomy" id="7130"/>
    <lineage>
        <taxon>Eukaryota</taxon>
        <taxon>Metazoa</taxon>
        <taxon>Ecdysozoa</taxon>
        <taxon>Arthropoda</taxon>
        <taxon>Hexapoda</taxon>
        <taxon>Insecta</taxon>
        <taxon>Pterygota</taxon>
        <taxon>Neoptera</taxon>
        <taxon>Endopterygota</taxon>
        <taxon>Lepidoptera</taxon>
        <taxon>Glossata</taxon>
        <taxon>Ditrysia</taxon>
        <taxon>Bombycoidea</taxon>
        <taxon>Sphingidae</taxon>
        <taxon>Sphinginae</taxon>
        <taxon>Sphingini</taxon>
        <taxon>Manduca</taxon>
    </lineage>
</organism>
<dbReference type="PANTHER" id="PTHR47027:SF20">
    <property type="entry name" value="REVERSE TRANSCRIPTASE-LIKE PROTEIN WITH RNA-DIRECTED DNA POLYMERASE DOMAIN"/>
    <property type="match status" value="1"/>
</dbReference>
<reference evidence="1" key="2">
    <citation type="submission" date="2020-12" db="EMBL/GenBank/DDBJ databases">
        <authorList>
            <person name="Kanost M."/>
        </authorList>
    </citation>
    <scope>NUCLEOTIDE SEQUENCE</scope>
</reference>
<evidence type="ECO:0008006" key="3">
    <source>
        <dbReference type="Google" id="ProtNLM"/>
    </source>
</evidence>
<evidence type="ECO:0000313" key="1">
    <source>
        <dbReference type="EMBL" id="KAG6448149.1"/>
    </source>
</evidence>
<reference evidence="1" key="1">
    <citation type="journal article" date="2016" name="Insect Biochem. Mol. Biol.">
        <title>Multifaceted biological insights from a draft genome sequence of the tobacco hornworm moth, Manduca sexta.</title>
        <authorList>
            <person name="Kanost M.R."/>
            <person name="Arrese E.L."/>
            <person name="Cao X."/>
            <person name="Chen Y.R."/>
            <person name="Chellapilla S."/>
            <person name="Goldsmith M.R."/>
            <person name="Grosse-Wilde E."/>
            <person name="Heckel D.G."/>
            <person name="Herndon N."/>
            <person name="Jiang H."/>
            <person name="Papanicolaou A."/>
            <person name="Qu J."/>
            <person name="Soulages J.L."/>
            <person name="Vogel H."/>
            <person name="Walters J."/>
            <person name="Waterhouse R.M."/>
            <person name="Ahn S.J."/>
            <person name="Almeida F.C."/>
            <person name="An C."/>
            <person name="Aqrawi P."/>
            <person name="Bretschneider A."/>
            <person name="Bryant W.B."/>
            <person name="Bucks S."/>
            <person name="Chao H."/>
            <person name="Chevignon G."/>
            <person name="Christen J.M."/>
            <person name="Clarke D.F."/>
            <person name="Dittmer N.T."/>
            <person name="Ferguson L.C.F."/>
            <person name="Garavelou S."/>
            <person name="Gordon K.H.J."/>
            <person name="Gunaratna R.T."/>
            <person name="Han Y."/>
            <person name="Hauser F."/>
            <person name="He Y."/>
            <person name="Heidel-Fischer H."/>
            <person name="Hirsh A."/>
            <person name="Hu Y."/>
            <person name="Jiang H."/>
            <person name="Kalra D."/>
            <person name="Klinner C."/>
            <person name="Konig C."/>
            <person name="Kovar C."/>
            <person name="Kroll A.R."/>
            <person name="Kuwar S.S."/>
            <person name="Lee S.L."/>
            <person name="Lehman R."/>
            <person name="Li K."/>
            <person name="Li Z."/>
            <person name="Liang H."/>
            <person name="Lovelace S."/>
            <person name="Lu Z."/>
            <person name="Mansfield J.H."/>
            <person name="McCulloch K.J."/>
            <person name="Mathew T."/>
            <person name="Morton B."/>
            <person name="Muzny D.M."/>
            <person name="Neunemann D."/>
            <person name="Ongeri F."/>
            <person name="Pauchet Y."/>
            <person name="Pu L.L."/>
            <person name="Pyrousis I."/>
            <person name="Rao X.J."/>
            <person name="Redding A."/>
            <person name="Roesel C."/>
            <person name="Sanchez-Gracia A."/>
            <person name="Schaack S."/>
            <person name="Shukla A."/>
            <person name="Tetreau G."/>
            <person name="Wang Y."/>
            <person name="Xiong G.H."/>
            <person name="Traut W."/>
            <person name="Walsh T.K."/>
            <person name="Worley K.C."/>
            <person name="Wu D."/>
            <person name="Wu W."/>
            <person name="Wu Y.Q."/>
            <person name="Zhang X."/>
            <person name="Zou Z."/>
            <person name="Zucker H."/>
            <person name="Briscoe A.D."/>
            <person name="Burmester T."/>
            <person name="Clem R.J."/>
            <person name="Feyereisen R."/>
            <person name="Grimmelikhuijzen C.J.P."/>
            <person name="Hamodrakas S.J."/>
            <person name="Hansson B.S."/>
            <person name="Huguet E."/>
            <person name="Jermiin L.S."/>
            <person name="Lan Q."/>
            <person name="Lehman H.K."/>
            <person name="Lorenzen M."/>
            <person name="Merzendorfer H."/>
            <person name="Michalopoulos I."/>
            <person name="Morton D.B."/>
            <person name="Muthukrishnan S."/>
            <person name="Oakeshott J.G."/>
            <person name="Palmer W."/>
            <person name="Park Y."/>
            <person name="Passarelli A.L."/>
            <person name="Rozas J."/>
            <person name="Schwartz L.M."/>
            <person name="Smith W."/>
            <person name="Southgate A."/>
            <person name="Vilcinskas A."/>
            <person name="Vogt R."/>
            <person name="Wang P."/>
            <person name="Werren J."/>
            <person name="Yu X.Q."/>
            <person name="Zhou J.J."/>
            <person name="Brown S.J."/>
            <person name="Scherer S.E."/>
            <person name="Richards S."/>
            <person name="Blissard G.W."/>
        </authorList>
    </citation>
    <scope>NUCLEOTIDE SEQUENCE</scope>
</reference>
<comment type="caution">
    <text evidence="1">The sequence shown here is derived from an EMBL/GenBank/DDBJ whole genome shotgun (WGS) entry which is preliminary data.</text>
</comment>
<proteinExistence type="predicted"/>
<accession>A0A921Z0J0</accession>
<sequence length="125" mass="15174">MYKEIERRISNTWKRYWSLSEVMKNKDMPIKEKRKLYNTCIVPCLIYGCQTWALTDSLTNKIKVCQNGIERSVIGVKRKDKIRLKEIKNKTKFKDTIETSKILKWRWTGHMMRETREKWTKVITE</sequence>
<dbReference type="AlphaFoldDB" id="A0A921Z0J0"/>
<protein>
    <recommendedName>
        <fullName evidence="3">Endonuclease-reverse transcriptase</fullName>
    </recommendedName>
</protein>
<dbReference type="Proteomes" id="UP000791440">
    <property type="component" value="Unassembled WGS sequence"/>
</dbReference>
<name>A0A921Z0J0_MANSE</name>
<dbReference type="PANTHER" id="PTHR47027">
    <property type="entry name" value="REVERSE TRANSCRIPTASE DOMAIN-CONTAINING PROTEIN"/>
    <property type="match status" value="1"/>
</dbReference>
<dbReference type="EMBL" id="JH668353">
    <property type="protein sequence ID" value="KAG6448149.1"/>
    <property type="molecule type" value="Genomic_DNA"/>
</dbReference>
<keyword evidence="2" id="KW-1185">Reference proteome</keyword>
<gene>
    <name evidence="1" type="ORF">O3G_MSEX005337</name>
</gene>
<evidence type="ECO:0000313" key="2">
    <source>
        <dbReference type="Proteomes" id="UP000791440"/>
    </source>
</evidence>